<sequence length="223" mass="26154">DFLKHLEMAIKYEFPLLFQDCDEYIDPVLGNVLEENIRVDKEVDYDPNFRMYLTSKLRNPRLTPAHFGKSMVINYTVTLKGLEDQLLSVIVKNERKELEEQRELLIQETSVNKKLLKDFYAFYDFDALLRELSTSTENMLDNNELISTLEETKSKADEVNEKIRLAAKTSKDIEKLRDLYRPAAKRGAILFFVLSEMPLINTMYQYSLTSYLDVFEFPLRAPP</sequence>
<accession>A0A816DQA5</accession>
<dbReference type="AlphaFoldDB" id="A0A816DQA5"/>
<dbReference type="InterPro" id="IPR026983">
    <property type="entry name" value="DHC"/>
</dbReference>
<evidence type="ECO:0000256" key="1">
    <source>
        <dbReference type="SAM" id="Coils"/>
    </source>
</evidence>
<keyword evidence="1" id="KW-0175">Coiled coil</keyword>
<name>A0A816DQA5_9BILA</name>
<dbReference type="Gene3D" id="1.10.8.1220">
    <property type="match status" value="1"/>
</dbReference>
<dbReference type="GO" id="GO:0030286">
    <property type="term" value="C:dynein complex"/>
    <property type="evidence" value="ECO:0007669"/>
    <property type="project" value="InterPro"/>
</dbReference>
<dbReference type="Gene3D" id="6.10.140.1060">
    <property type="match status" value="1"/>
</dbReference>
<dbReference type="PANTHER" id="PTHR22878:SF63">
    <property type="entry name" value="DYNEIN AXONEMAL HEAVY CHAIN 10"/>
    <property type="match status" value="1"/>
</dbReference>
<dbReference type="Proteomes" id="UP000681722">
    <property type="component" value="Unassembled WGS sequence"/>
</dbReference>
<keyword evidence="5" id="KW-1185">Reference proteome</keyword>
<dbReference type="InterPro" id="IPR027417">
    <property type="entry name" value="P-loop_NTPase"/>
</dbReference>
<feature type="domain" description="Dynein heavy chain ATP-binding dynein motor region" evidence="2">
    <location>
        <begin position="2"/>
        <end position="159"/>
    </location>
</feature>
<dbReference type="Gene3D" id="3.40.50.300">
    <property type="entry name" value="P-loop containing nucleotide triphosphate hydrolases"/>
    <property type="match status" value="1"/>
</dbReference>
<dbReference type="EMBL" id="CAJOBC010115482">
    <property type="protein sequence ID" value="CAF4549612.1"/>
    <property type="molecule type" value="Genomic_DNA"/>
</dbReference>
<dbReference type="GO" id="GO:0007018">
    <property type="term" value="P:microtubule-based movement"/>
    <property type="evidence" value="ECO:0007669"/>
    <property type="project" value="InterPro"/>
</dbReference>
<feature type="non-terminal residue" evidence="3">
    <location>
        <position position="1"/>
    </location>
</feature>
<dbReference type="OrthoDB" id="447173at2759"/>
<proteinExistence type="predicted"/>
<gene>
    <name evidence="3" type="ORF">GPM918_LOCUS44850</name>
    <name evidence="4" type="ORF">SRO942_LOCUS46930</name>
</gene>
<protein>
    <recommendedName>
        <fullName evidence="2">Dynein heavy chain ATP-binding dynein motor region domain-containing protein</fullName>
    </recommendedName>
</protein>
<dbReference type="Proteomes" id="UP000663829">
    <property type="component" value="Unassembled WGS sequence"/>
</dbReference>
<dbReference type="GO" id="GO:0051959">
    <property type="term" value="F:dynein light intermediate chain binding"/>
    <property type="evidence" value="ECO:0007669"/>
    <property type="project" value="InterPro"/>
</dbReference>
<evidence type="ECO:0000259" key="2">
    <source>
        <dbReference type="Pfam" id="PF12781"/>
    </source>
</evidence>
<dbReference type="GO" id="GO:0045505">
    <property type="term" value="F:dynein intermediate chain binding"/>
    <property type="evidence" value="ECO:0007669"/>
    <property type="project" value="InterPro"/>
</dbReference>
<reference evidence="3" key="1">
    <citation type="submission" date="2021-02" db="EMBL/GenBank/DDBJ databases">
        <authorList>
            <person name="Nowell W R."/>
        </authorList>
    </citation>
    <scope>NUCLEOTIDE SEQUENCE</scope>
</reference>
<dbReference type="InterPro" id="IPR035706">
    <property type="entry name" value="AAA_9"/>
</dbReference>
<evidence type="ECO:0000313" key="4">
    <source>
        <dbReference type="EMBL" id="CAF4549612.1"/>
    </source>
</evidence>
<feature type="coiled-coil region" evidence="1">
    <location>
        <begin position="142"/>
        <end position="169"/>
    </location>
</feature>
<evidence type="ECO:0000313" key="5">
    <source>
        <dbReference type="Proteomes" id="UP000663829"/>
    </source>
</evidence>
<dbReference type="EMBL" id="CAJNOQ010046758">
    <property type="protein sequence ID" value="CAF1639569.1"/>
    <property type="molecule type" value="Genomic_DNA"/>
</dbReference>
<feature type="non-terminal residue" evidence="3">
    <location>
        <position position="223"/>
    </location>
</feature>
<evidence type="ECO:0000313" key="3">
    <source>
        <dbReference type="EMBL" id="CAF1639569.1"/>
    </source>
</evidence>
<dbReference type="PANTHER" id="PTHR22878">
    <property type="entry name" value="DYNEIN HEAVY CHAIN 6, AXONEMAL-LIKE-RELATED"/>
    <property type="match status" value="1"/>
</dbReference>
<dbReference type="Pfam" id="PF12781">
    <property type="entry name" value="AAA_9"/>
    <property type="match status" value="1"/>
</dbReference>
<organism evidence="3 5">
    <name type="scientific">Didymodactylos carnosus</name>
    <dbReference type="NCBI Taxonomy" id="1234261"/>
    <lineage>
        <taxon>Eukaryota</taxon>
        <taxon>Metazoa</taxon>
        <taxon>Spiralia</taxon>
        <taxon>Gnathifera</taxon>
        <taxon>Rotifera</taxon>
        <taxon>Eurotatoria</taxon>
        <taxon>Bdelloidea</taxon>
        <taxon>Philodinida</taxon>
        <taxon>Philodinidae</taxon>
        <taxon>Didymodactylos</taxon>
    </lineage>
</organism>
<comment type="caution">
    <text evidence="3">The sequence shown here is derived from an EMBL/GenBank/DDBJ whole genome shotgun (WGS) entry which is preliminary data.</text>
</comment>